<dbReference type="GeneID" id="92871812"/>
<name>A0A0H3D5E1_AMYMU</name>
<dbReference type="Gene3D" id="3.50.50.60">
    <property type="entry name" value="FAD/NAD(P)-binding domain"/>
    <property type="match status" value="2"/>
</dbReference>
<evidence type="ECO:0000256" key="4">
    <source>
        <dbReference type="RuleBase" id="RU362075"/>
    </source>
</evidence>
<keyword evidence="2 4" id="KW-0125">Carotenoid biosynthesis</keyword>
<dbReference type="PANTHER" id="PTHR43734:SF1">
    <property type="entry name" value="PHYTOENE DESATURASE"/>
    <property type="match status" value="1"/>
</dbReference>
<dbReference type="OrthoDB" id="9774675at2"/>
<dbReference type="PANTHER" id="PTHR43734">
    <property type="entry name" value="PHYTOENE DESATURASE"/>
    <property type="match status" value="1"/>
</dbReference>
<dbReference type="PATRIC" id="fig|749927.5.peg.4219"/>
<dbReference type="eggNOG" id="COG1233">
    <property type="taxonomic scope" value="Bacteria"/>
</dbReference>
<evidence type="ECO:0000256" key="2">
    <source>
        <dbReference type="ARBA" id="ARBA00022746"/>
    </source>
</evidence>
<dbReference type="InterPro" id="IPR002937">
    <property type="entry name" value="Amino_oxidase"/>
</dbReference>
<organism evidence="6 7">
    <name type="scientific">Amycolatopsis mediterranei (strain U-32)</name>
    <dbReference type="NCBI Taxonomy" id="749927"/>
    <lineage>
        <taxon>Bacteria</taxon>
        <taxon>Bacillati</taxon>
        <taxon>Actinomycetota</taxon>
        <taxon>Actinomycetes</taxon>
        <taxon>Pseudonocardiales</taxon>
        <taxon>Pseudonocardiaceae</taxon>
        <taxon>Amycolatopsis</taxon>
    </lineage>
</organism>
<dbReference type="EMBL" id="CP002000">
    <property type="protein sequence ID" value="ADJ45856.1"/>
    <property type="molecule type" value="Genomic_DNA"/>
</dbReference>
<dbReference type="InterPro" id="IPR036188">
    <property type="entry name" value="FAD/NAD-bd_sf"/>
</dbReference>
<dbReference type="GO" id="GO:0016117">
    <property type="term" value="P:carotenoid biosynthetic process"/>
    <property type="evidence" value="ECO:0007669"/>
    <property type="project" value="UniProtKB-KW"/>
</dbReference>
<dbReference type="RefSeq" id="WP_013225928.1">
    <property type="nucleotide sequence ID" value="NC_014318.1"/>
</dbReference>
<feature type="domain" description="Amine oxidase" evidence="5">
    <location>
        <begin position="11"/>
        <end position="489"/>
    </location>
</feature>
<dbReference type="HOGENOM" id="CLU_019722_2_1_11"/>
<gene>
    <name evidence="6" type="ordered locus">AMED_4079</name>
</gene>
<dbReference type="SUPFAM" id="SSF51905">
    <property type="entry name" value="FAD/NAD(P)-binding domain"/>
    <property type="match status" value="1"/>
</dbReference>
<proteinExistence type="inferred from homology"/>
<dbReference type="Pfam" id="PF01593">
    <property type="entry name" value="Amino_oxidase"/>
    <property type="match status" value="1"/>
</dbReference>
<evidence type="ECO:0000256" key="3">
    <source>
        <dbReference type="ARBA" id="ARBA00023002"/>
    </source>
</evidence>
<dbReference type="AlphaFoldDB" id="A0A0H3D5E1"/>
<comment type="pathway">
    <text evidence="1 4">Carotenoid biosynthesis.</text>
</comment>
<keyword evidence="3 4" id="KW-0560">Oxidoreductase</keyword>
<dbReference type="KEGG" id="amd:AMED_4079"/>
<evidence type="ECO:0000256" key="1">
    <source>
        <dbReference type="ARBA" id="ARBA00004829"/>
    </source>
</evidence>
<dbReference type="Proteomes" id="UP000000328">
    <property type="component" value="Chromosome"/>
</dbReference>
<dbReference type="NCBIfam" id="TIGR02734">
    <property type="entry name" value="crtI_fam"/>
    <property type="match status" value="1"/>
</dbReference>
<reference evidence="6 7" key="1">
    <citation type="journal article" date="2010" name="Cell Res.">
        <title>Complete genome sequence of the rifamycin SV-producing Amycolatopsis mediterranei U32 revealed its genetic characteristics in phylogeny and metabolism.</title>
        <authorList>
            <person name="Zhao W."/>
            <person name="Zhong Y."/>
            <person name="Yuan H."/>
            <person name="Wang J."/>
            <person name="Zheng H."/>
            <person name="Wang Y."/>
            <person name="Cen X."/>
            <person name="Xu F."/>
            <person name="Bai J."/>
            <person name="Han X."/>
            <person name="Lu G."/>
            <person name="Zhu Y."/>
            <person name="Shao Z."/>
            <person name="Yan H."/>
            <person name="Li C."/>
            <person name="Peng N."/>
            <person name="Zhang Z."/>
            <person name="Zhang Y."/>
            <person name="Lin W."/>
            <person name="Fan Y."/>
            <person name="Qin Z."/>
            <person name="Hu Y."/>
            <person name="Zhu B."/>
            <person name="Wang S."/>
            <person name="Ding X."/>
            <person name="Zhao G.P."/>
        </authorList>
    </citation>
    <scope>NUCLEOTIDE SEQUENCE [LARGE SCALE GENOMIC DNA]</scope>
    <source>
        <strain evidence="7">U-32</strain>
    </source>
</reference>
<evidence type="ECO:0000313" key="7">
    <source>
        <dbReference type="Proteomes" id="UP000000328"/>
    </source>
</evidence>
<dbReference type="InterPro" id="IPR014105">
    <property type="entry name" value="Carotenoid/retinoid_OxRdtase"/>
</dbReference>
<accession>A0A0H3D5E1</accession>
<dbReference type="GO" id="GO:0016491">
    <property type="term" value="F:oxidoreductase activity"/>
    <property type="evidence" value="ECO:0007669"/>
    <property type="project" value="UniProtKB-KW"/>
</dbReference>
<evidence type="ECO:0000259" key="5">
    <source>
        <dbReference type="Pfam" id="PF01593"/>
    </source>
</evidence>
<sequence length="503" mass="53372">MSAVVVVGGGMGGLAAAARLAAAGHRVTVLERSASCGGKLATFTRDGFTFDTGPSLLTLPSVYRELFAATGADLDELVDIVPVDPACRYRFADGTELAVPHERAAVPDALEAAFGGGAGEEWRGLIRDAERLWGLVGEPVLRRPLNGTGDLLKHARSVRDLVAIAPWRTLRGIGRRLSDPRARMLLDRYATYTGSDPRRLPAVLSVVPFVEQEFGAWHVRGGLRRLGDALLGRLAALGVEVRTGAEVAAIETGPAGIRGVRLADGERLAASVVVANADAAHVYDDLLDDPRTRRPRRALRRTQPSSAGFVLLLALRGTTPDPSHHRVVFPAAYDAEFDAIFGRAPRPVDDPAVYVCAPADPQLHPPGCEAWFVLVNAPRHDPAAGVDWTAPGRAERYADRVLEVLAERGLDVRDRLLWREIRTPADLERTTGAPGGAIYGPSSNGPRAALLRPSNATPVPGLYLAGGSAHPGGGLPLVAMSAEIVARLIGPAERHESSGGRGR</sequence>
<comment type="similarity">
    <text evidence="4">Belongs to the carotenoid/retinoid oxidoreductase family.</text>
</comment>
<evidence type="ECO:0000313" key="6">
    <source>
        <dbReference type="EMBL" id="ADJ45856.1"/>
    </source>
</evidence>
<protein>
    <submittedName>
        <fullName evidence="6">Zeta-phytoene desaturase</fullName>
    </submittedName>
</protein>